<feature type="compositionally biased region" description="Acidic residues" evidence="2">
    <location>
        <begin position="1036"/>
        <end position="1046"/>
    </location>
</feature>
<feature type="compositionally biased region" description="Low complexity" evidence="2">
    <location>
        <begin position="439"/>
        <end position="451"/>
    </location>
</feature>
<feature type="region of interest" description="Disordered" evidence="2">
    <location>
        <begin position="1024"/>
        <end position="1084"/>
    </location>
</feature>
<reference evidence="4" key="1">
    <citation type="submission" date="2023-06" db="EMBL/GenBank/DDBJ databases">
        <title>Survivors Of The Sea: Transcriptome response of Skeletonema marinoi to long-term dormancy.</title>
        <authorList>
            <person name="Pinder M.I.M."/>
            <person name="Kourtchenko O."/>
            <person name="Robertson E.K."/>
            <person name="Larsson T."/>
            <person name="Maumus F."/>
            <person name="Osuna-Cruz C.M."/>
            <person name="Vancaester E."/>
            <person name="Stenow R."/>
            <person name="Vandepoele K."/>
            <person name="Ploug H."/>
            <person name="Bruchert V."/>
            <person name="Godhe A."/>
            <person name="Topel M."/>
        </authorList>
    </citation>
    <scope>NUCLEOTIDE SEQUENCE</scope>
    <source>
        <strain evidence="4">R05AC</strain>
    </source>
</reference>
<evidence type="ECO:0000259" key="3">
    <source>
        <dbReference type="PROSITE" id="PS50137"/>
    </source>
</evidence>
<feature type="compositionally biased region" description="Gly residues" evidence="2">
    <location>
        <begin position="387"/>
        <end position="400"/>
    </location>
</feature>
<dbReference type="Proteomes" id="UP001224775">
    <property type="component" value="Unassembled WGS sequence"/>
</dbReference>
<feature type="compositionally biased region" description="Basic residues" evidence="2">
    <location>
        <begin position="147"/>
        <end position="162"/>
    </location>
</feature>
<dbReference type="SUPFAM" id="SSF54768">
    <property type="entry name" value="dsRNA-binding domain-like"/>
    <property type="match status" value="1"/>
</dbReference>
<dbReference type="SMART" id="SM00358">
    <property type="entry name" value="DSRM"/>
    <property type="match status" value="1"/>
</dbReference>
<feature type="region of interest" description="Disordered" evidence="2">
    <location>
        <begin position="764"/>
        <end position="790"/>
    </location>
</feature>
<feature type="compositionally biased region" description="Basic and acidic residues" evidence="2">
    <location>
        <begin position="179"/>
        <end position="193"/>
    </location>
</feature>
<feature type="compositionally biased region" description="Low complexity" evidence="2">
    <location>
        <begin position="401"/>
        <end position="415"/>
    </location>
</feature>
<feature type="compositionally biased region" description="Basic and acidic residues" evidence="2">
    <location>
        <begin position="685"/>
        <end position="714"/>
    </location>
</feature>
<feature type="region of interest" description="Disordered" evidence="2">
    <location>
        <begin position="430"/>
        <end position="466"/>
    </location>
</feature>
<keyword evidence="5" id="KW-1185">Reference proteome</keyword>
<comment type="caution">
    <text evidence="4">The sequence shown here is derived from an EMBL/GenBank/DDBJ whole genome shotgun (WGS) entry which is preliminary data.</text>
</comment>
<dbReference type="AlphaFoldDB" id="A0AAD8XZF1"/>
<feature type="region of interest" description="Disordered" evidence="2">
    <location>
        <begin position="575"/>
        <end position="611"/>
    </location>
</feature>
<feature type="region of interest" description="Disordered" evidence="2">
    <location>
        <begin position="120"/>
        <end position="240"/>
    </location>
</feature>
<feature type="region of interest" description="Disordered" evidence="2">
    <location>
        <begin position="287"/>
        <end position="326"/>
    </location>
</feature>
<name>A0AAD8XZF1_9STRA</name>
<evidence type="ECO:0000313" key="5">
    <source>
        <dbReference type="Proteomes" id="UP001224775"/>
    </source>
</evidence>
<feature type="compositionally biased region" description="Basic and acidic residues" evidence="2">
    <location>
        <begin position="1051"/>
        <end position="1066"/>
    </location>
</feature>
<feature type="compositionally biased region" description="Gly residues" evidence="2">
    <location>
        <begin position="576"/>
        <end position="589"/>
    </location>
</feature>
<sequence length="1084" mass="116847">MHCPPPMTTGPPMMLPPIPPPPDNNNEQQLDFTRQYYEARMREHAMQYANAAAGAAWAAARMADRFSLQQQQGGAGSYVVNAAGGHFDGTNNIMMNNMMANNNGGGGGGYPQPFHAEYHHQLQHHSQTQPQQQRRKLWQPPKDNVKSKKLKHPTADNHHHHRSSNESSNNNNDHNTTTEGERTKHLSKKRESGNDSVSSLGSESYHHQQHTTTQSQHQHHHSAASSSNTINSSGRQQHNNQIKKKKGIFLGGLIGKTGVSALHELCHKYRWEKPVYTLVENDVAAANNNSGSVGGSDDDEEEAREGANDTTTNSVTSQNSNNRINNNQYQVHPHEFVLAVHVNKIELGCGRGDSKTAAKQDGSRKALAALVPGVVFDPNGILLDVGGGGGGGGGGRGSSGDGRLLPSSSSRSSGGVITSMEELGPHLASQLAIGGGTNTGNVGVQRSSRPSSPDHSETSSISTSVSMTKMTRVGSISSIIDSVGIGEGGGVISGGPVVGIIGGRHCSSNIYPCASTTSGVSSASEVEDGEDENAYYASRGASVCSTLLQAMWQIDDRIRQPPSYAFDVYPIPGAKESGGGGGGGGGGGVEQPNKRRKSGGPSLESKKPAHRGTFQCTATLNLYFRMDEEGKEYSPSSLMESWESPLEYLQSKDKTFSSSYYGNVVSSQESRKRKDSFASQATPSPDRRLKGDGNDEPDNSKRQKVDEFVKHTLESKATGSTKRESKHKASAKLLTLLFPECSSLVEVKAAAEAARECYAATKAMSSQTKRAKLSDKGSPERKGPAAERTGNLLAKSDSFVSVAGLSLSEEPVDESKRIKWRDSAKAETIVGFDANFECEVDTALKCLRDQDEEPSDDVGRIVLCRAQPDDAEFIYALLNKASESNRCGEIASVHATSGEDVTASVYGSDSIFLLLSRAVSSHEPLGCAILTFVNSSMGGGRSLILQNIGHEEHLPRERFVECLEAFASKLETNLVTSRIFNDVRLISPDEIRKCLIQSKTSNRPSSPPSYQGEEVISMNMKGNSSHHSLLQSVKEEDSEDADDGSDGENINMEKEVDRAHDIEANGKRPLRSKRRREIHDQQNL</sequence>
<organism evidence="4 5">
    <name type="scientific">Skeletonema marinoi</name>
    <dbReference type="NCBI Taxonomy" id="267567"/>
    <lineage>
        <taxon>Eukaryota</taxon>
        <taxon>Sar</taxon>
        <taxon>Stramenopiles</taxon>
        <taxon>Ochrophyta</taxon>
        <taxon>Bacillariophyta</taxon>
        <taxon>Coscinodiscophyceae</taxon>
        <taxon>Thalassiosirophycidae</taxon>
        <taxon>Thalassiosirales</taxon>
        <taxon>Skeletonemataceae</taxon>
        <taxon>Skeletonema</taxon>
        <taxon>Skeletonema marinoi-dohrnii complex</taxon>
    </lineage>
</organism>
<keyword evidence="1" id="KW-0694">RNA-binding</keyword>
<feature type="compositionally biased region" description="Basic and acidic residues" evidence="2">
    <location>
        <begin position="772"/>
        <end position="785"/>
    </location>
</feature>
<evidence type="ECO:0000256" key="2">
    <source>
        <dbReference type="SAM" id="MobiDB-lite"/>
    </source>
</evidence>
<feature type="domain" description="DRBM" evidence="3">
    <location>
        <begin position="257"/>
        <end position="372"/>
    </location>
</feature>
<dbReference type="GO" id="GO:0003723">
    <property type="term" value="F:RNA binding"/>
    <property type="evidence" value="ECO:0007669"/>
    <property type="project" value="UniProtKB-UniRule"/>
</dbReference>
<evidence type="ECO:0000256" key="1">
    <source>
        <dbReference type="PROSITE-ProRule" id="PRU00266"/>
    </source>
</evidence>
<feature type="region of interest" description="Disordered" evidence="2">
    <location>
        <begin position="664"/>
        <end position="726"/>
    </location>
</feature>
<gene>
    <name evidence="4" type="ORF">QTG54_012870</name>
</gene>
<feature type="compositionally biased region" description="Low complexity" evidence="2">
    <location>
        <begin position="310"/>
        <end position="326"/>
    </location>
</feature>
<dbReference type="PROSITE" id="PS50137">
    <property type="entry name" value="DS_RBD"/>
    <property type="match status" value="1"/>
</dbReference>
<dbReference type="EMBL" id="JATAAI010000029">
    <property type="protein sequence ID" value="KAK1736270.1"/>
    <property type="molecule type" value="Genomic_DNA"/>
</dbReference>
<accession>A0AAD8XZF1</accession>
<protein>
    <recommendedName>
        <fullName evidence="3">DRBM domain-containing protein</fullName>
    </recommendedName>
</protein>
<feature type="region of interest" description="Disordered" evidence="2">
    <location>
        <begin position="387"/>
        <end position="417"/>
    </location>
</feature>
<evidence type="ECO:0000313" key="4">
    <source>
        <dbReference type="EMBL" id="KAK1736270.1"/>
    </source>
</evidence>
<feature type="compositionally biased region" description="Low complexity" evidence="2">
    <location>
        <begin position="165"/>
        <end position="175"/>
    </location>
</feature>
<feature type="compositionally biased region" description="Polar residues" evidence="2">
    <location>
        <begin position="228"/>
        <end position="240"/>
    </location>
</feature>
<proteinExistence type="predicted"/>
<dbReference type="InterPro" id="IPR014720">
    <property type="entry name" value="dsRBD_dom"/>
</dbReference>
<dbReference type="Gene3D" id="3.30.160.20">
    <property type="match status" value="1"/>
</dbReference>